<dbReference type="PANTHER" id="PTHR41394:SF5">
    <property type="entry name" value="SLC41A_MGTE INTEGRAL MEMBRANE DOMAIN-CONTAINING PROTEIN"/>
    <property type="match status" value="1"/>
</dbReference>
<feature type="transmembrane region" description="Helical" evidence="8">
    <location>
        <begin position="181"/>
        <end position="201"/>
    </location>
</feature>
<feature type="domain" description="SLC41A/MgtE integral membrane" evidence="9">
    <location>
        <begin position="139"/>
        <end position="269"/>
    </location>
</feature>
<dbReference type="Pfam" id="PF01769">
    <property type="entry name" value="MgtE"/>
    <property type="match status" value="1"/>
</dbReference>
<evidence type="ECO:0000256" key="3">
    <source>
        <dbReference type="ARBA" id="ARBA00022448"/>
    </source>
</evidence>
<keyword evidence="5" id="KW-0460">Magnesium</keyword>
<comment type="similarity">
    <text evidence="2">Belongs to the SLC41A transporter family.</text>
</comment>
<keyword evidence="11" id="KW-1185">Reference proteome</keyword>
<protein>
    <submittedName>
        <fullName evidence="10">Magnesium transporter</fullName>
    </submittedName>
</protein>
<proteinExistence type="inferred from homology"/>
<evidence type="ECO:0000256" key="7">
    <source>
        <dbReference type="ARBA" id="ARBA00023136"/>
    </source>
</evidence>
<evidence type="ECO:0000256" key="6">
    <source>
        <dbReference type="ARBA" id="ARBA00022989"/>
    </source>
</evidence>
<feature type="transmembrane region" description="Helical" evidence="8">
    <location>
        <begin position="105"/>
        <end position="125"/>
    </location>
</feature>
<dbReference type="Gene3D" id="1.10.357.20">
    <property type="entry name" value="SLC41 divalent cation transporters, integral membrane domain"/>
    <property type="match status" value="1"/>
</dbReference>
<evidence type="ECO:0000259" key="9">
    <source>
        <dbReference type="Pfam" id="PF01769"/>
    </source>
</evidence>
<comment type="caution">
    <text evidence="10">The sequence shown here is derived from an EMBL/GenBank/DDBJ whole genome shotgun (WGS) entry which is preliminary data.</text>
</comment>
<comment type="subcellular location">
    <subcellularLocation>
        <location evidence="1">Membrane</location>
        <topology evidence="1">Multi-pass membrane protein</topology>
    </subcellularLocation>
</comment>
<keyword evidence="4 8" id="KW-0812">Transmembrane</keyword>
<keyword evidence="6 8" id="KW-1133">Transmembrane helix</keyword>
<feature type="transmembrane region" description="Helical" evidence="8">
    <location>
        <begin position="137"/>
        <end position="161"/>
    </location>
</feature>
<dbReference type="SUPFAM" id="SSF161093">
    <property type="entry name" value="MgtE membrane domain-like"/>
    <property type="match status" value="1"/>
</dbReference>
<evidence type="ECO:0000313" key="10">
    <source>
        <dbReference type="EMBL" id="MBM7038606.1"/>
    </source>
</evidence>
<evidence type="ECO:0000256" key="5">
    <source>
        <dbReference type="ARBA" id="ARBA00022842"/>
    </source>
</evidence>
<evidence type="ECO:0000256" key="4">
    <source>
        <dbReference type="ARBA" id="ARBA00022692"/>
    </source>
</evidence>
<dbReference type="RefSeq" id="WP_205160037.1">
    <property type="nucleotide sequence ID" value="NZ_JAFEUM010000013.1"/>
</dbReference>
<keyword evidence="3" id="KW-0813">Transport</keyword>
<dbReference type="InterPro" id="IPR036739">
    <property type="entry name" value="SLC41_membr_dom_sf"/>
</dbReference>
<dbReference type="Proteomes" id="UP000809621">
    <property type="component" value="Unassembled WGS sequence"/>
</dbReference>
<evidence type="ECO:0000256" key="1">
    <source>
        <dbReference type="ARBA" id="ARBA00004141"/>
    </source>
</evidence>
<evidence type="ECO:0000256" key="2">
    <source>
        <dbReference type="ARBA" id="ARBA00009749"/>
    </source>
</evidence>
<name>A0ABS2HNF0_9VIBR</name>
<evidence type="ECO:0000256" key="8">
    <source>
        <dbReference type="SAM" id="Phobius"/>
    </source>
</evidence>
<gene>
    <name evidence="10" type="ORF">JQC93_19695</name>
</gene>
<feature type="transmembrane region" description="Helical" evidence="8">
    <location>
        <begin position="213"/>
        <end position="236"/>
    </location>
</feature>
<dbReference type="EMBL" id="JAFEUM010000013">
    <property type="protein sequence ID" value="MBM7038606.1"/>
    <property type="molecule type" value="Genomic_DNA"/>
</dbReference>
<feature type="transmembrane region" description="Helical" evidence="8">
    <location>
        <begin position="248"/>
        <end position="268"/>
    </location>
</feature>
<organism evidence="10 11">
    <name type="scientific">Vibrio ulleungensis</name>
    <dbReference type="NCBI Taxonomy" id="2807619"/>
    <lineage>
        <taxon>Bacteria</taxon>
        <taxon>Pseudomonadati</taxon>
        <taxon>Pseudomonadota</taxon>
        <taxon>Gammaproteobacteria</taxon>
        <taxon>Vibrionales</taxon>
        <taxon>Vibrionaceae</taxon>
        <taxon>Vibrio</taxon>
    </lineage>
</organism>
<dbReference type="PANTHER" id="PTHR41394">
    <property type="entry name" value="MAGNESIUM TRANSPORTER MGTE"/>
    <property type="match status" value="1"/>
</dbReference>
<evidence type="ECO:0000313" key="11">
    <source>
        <dbReference type="Proteomes" id="UP000809621"/>
    </source>
</evidence>
<accession>A0ABS2HNF0</accession>
<keyword evidence="7 8" id="KW-0472">Membrane</keyword>
<sequence>MSAVSYKTQISSASVQCHALDLSTFSSLCQADQILWIKESELNDVLSTLKLCAVGHVQELLLELQHQGFSDKARQLSSLLGVSFDLSKQSDYFELSTFTHVKQRAPWIVLLALFGIVSGLIIASYEDTLSQLLLLAVYMPVIAAAGGNTGTQAATLITRGLALGNISPKQWFRVLRKESRIAVWIAVIVSAVMVGRIIFVGDSNSTGGFDIELIAIAIAIALSVQIMLSTLLGGIMPLIAHKMKMDPAVMVSPILASLVDISGVWIYFTTVNWYLGLS</sequence>
<dbReference type="InterPro" id="IPR006667">
    <property type="entry name" value="SLC41_membr_dom"/>
</dbReference>
<reference evidence="10 11" key="1">
    <citation type="submission" date="2021-02" db="EMBL/GenBank/DDBJ databases">
        <authorList>
            <person name="Park J.-S."/>
        </authorList>
    </citation>
    <scope>NUCLEOTIDE SEQUENCE [LARGE SCALE GENOMIC DNA]</scope>
    <source>
        <strain evidence="10 11">188UL20-2</strain>
    </source>
</reference>